<comment type="caution">
    <text evidence="4">The sequence shown here is derived from an EMBL/GenBank/DDBJ whole genome shotgun (WGS) entry which is preliminary data.</text>
</comment>
<evidence type="ECO:0000313" key="4">
    <source>
        <dbReference type="EMBL" id="MBB5284290.1"/>
    </source>
</evidence>
<dbReference type="Pfam" id="PF20434">
    <property type="entry name" value="BD-FAE"/>
    <property type="match status" value="1"/>
</dbReference>
<feature type="signal peptide" evidence="2">
    <location>
        <begin position="1"/>
        <end position="22"/>
    </location>
</feature>
<keyword evidence="5" id="KW-1185">Reference proteome</keyword>
<dbReference type="GO" id="GO:0016787">
    <property type="term" value="F:hydrolase activity"/>
    <property type="evidence" value="ECO:0007669"/>
    <property type="project" value="UniProtKB-KW"/>
</dbReference>
<dbReference type="Proteomes" id="UP000557307">
    <property type="component" value="Unassembled WGS sequence"/>
</dbReference>
<evidence type="ECO:0000313" key="5">
    <source>
        <dbReference type="Proteomes" id="UP000557307"/>
    </source>
</evidence>
<dbReference type="InterPro" id="IPR029058">
    <property type="entry name" value="AB_hydrolase_fold"/>
</dbReference>
<dbReference type="RefSeq" id="WP_184174239.1">
    <property type="nucleotide sequence ID" value="NZ_JACHGF010000003.1"/>
</dbReference>
<reference evidence="4 5" key="1">
    <citation type="submission" date="2020-08" db="EMBL/GenBank/DDBJ databases">
        <title>Genomic Encyclopedia of Type Strains, Phase IV (KMG-IV): sequencing the most valuable type-strain genomes for metagenomic binning, comparative biology and taxonomic classification.</title>
        <authorList>
            <person name="Goeker M."/>
        </authorList>
    </citation>
    <scope>NUCLEOTIDE SEQUENCE [LARGE SCALE GENOMIC DNA]</scope>
    <source>
        <strain evidence="4 5">DSM 105074</strain>
    </source>
</reference>
<evidence type="ECO:0000256" key="1">
    <source>
        <dbReference type="ARBA" id="ARBA00022801"/>
    </source>
</evidence>
<protein>
    <submittedName>
        <fullName evidence="4">Acetyl esterase/lipase</fullName>
    </submittedName>
</protein>
<feature type="domain" description="BD-FAE-like" evidence="3">
    <location>
        <begin position="67"/>
        <end position="258"/>
    </location>
</feature>
<keyword evidence="1" id="KW-0378">Hydrolase</keyword>
<proteinExistence type="predicted"/>
<name>A0A840TWG5_9BACT</name>
<evidence type="ECO:0000259" key="3">
    <source>
        <dbReference type="Pfam" id="PF20434"/>
    </source>
</evidence>
<dbReference type="PANTHER" id="PTHR48081">
    <property type="entry name" value="AB HYDROLASE SUPERFAMILY PROTEIN C4A8.06C"/>
    <property type="match status" value="1"/>
</dbReference>
<feature type="chain" id="PRO_5032702943" evidence="2">
    <location>
        <begin position="23"/>
        <end position="308"/>
    </location>
</feature>
<dbReference type="PANTHER" id="PTHR48081:SF6">
    <property type="entry name" value="PEPTIDASE S9 PROLYL OLIGOPEPTIDASE CATALYTIC DOMAIN-CONTAINING PROTEIN"/>
    <property type="match status" value="1"/>
</dbReference>
<dbReference type="AlphaFoldDB" id="A0A840TWG5"/>
<organism evidence="4 5">
    <name type="scientific">Rhabdobacter roseus</name>
    <dbReference type="NCBI Taxonomy" id="1655419"/>
    <lineage>
        <taxon>Bacteria</taxon>
        <taxon>Pseudomonadati</taxon>
        <taxon>Bacteroidota</taxon>
        <taxon>Cytophagia</taxon>
        <taxon>Cytophagales</taxon>
        <taxon>Cytophagaceae</taxon>
        <taxon>Rhabdobacter</taxon>
    </lineage>
</organism>
<dbReference type="InterPro" id="IPR050300">
    <property type="entry name" value="GDXG_lipolytic_enzyme"/>
</dbReference>
<evidence type="ECO:0000256" key="2">
    <source>
        <dbReference type="SAM" id="SignalP"/>
    </source>
</evidence>
<gene>
    <name evidence="4" type="ORF">HNQ92_002433</name>
</gene>
<sequence>MKKKIYIPLLTLTMLYALPSLAQQEVLPLWPAGKVPNALANSAVVEKSETTGGIMRISGVTVPTMTAYLPPQDKATGAAVLICPGGGYGILAAEHEGSELAEWFKARGVAGIVLKYRLPNAQAMTRQHEVPLMDAMQAMKLIRQNAQKWNLDPNKIGVMGFSAGGHLAATLSTHFDKGPNASEEARPNFAILLYPVISFSPTLAHGGSRKNLLGADESEELIRYYSNEQHVSEKTPPTLLVHATDDTGVPAENSIEYYLALKKNKVPVEMHLYPRGGHGFSMRTEGKGSVANWPLAMEAWLKALEYVK</sequence>
<dbReference type="SUPFAM" id="SSF53474">
    <property type="entry name" value="alpha/beta-Hydrolases"/>
    <property type="match status" value="1"/>
</dbReference>
<dbReference type="EMBL" id="JACHGF010000003">
    <property type="protein sequence ID" value="MBB5284290.1"/>
    <property type="molecule type" value="Genomic_DNA"/>
</dbReference>
<keyword evidence="2" id="KW-0732">Signal</keyword>
<dbReference type="Gene3D" id="3.40.50.1820">
    <property type="entry name" value="alpha/beta hydrolase"/>
    <property type="match status" value="1"/>
</dbReference>
<dbReference type="InterPro" id="IPR049492">
    <property type="entry name" value="BD-FAE-like_dom"/>
</dbReference>
<accession>A0A840TWG5</accession>